<proteinExistence type="predicted"/>
<reference evidence="2" key="1">
    <citation type="journal article" date="2018" name="MSphere">
        <title>Fusobacterium Genomics Using MinION and Illumina Sequencing Enables Genome Completion and Correction.</title>
        <authorList>
            <person name="Todd S.M."/>
            <person name="Settlage R.E."/>
            <person name="Lahmers K.K."/>
            <person name="Slade D.J."/>
        </authorList>
    </citation>
    <scope>NUCLEOTIDE SEQUENCE [LARGE SCALE GENOMIC DNA]</scope>
    <source>
        <strain evidence="2">ATCC 27725</strain>
    </source>
</reference>
<dbReference type="Gene3D" id="4.10.520.10">
    <property type="entry name" value="IHF-like DNA-binding proteins"/>
    <property type="match status" value="1"/>
</dbReference>
<dbReference type="Pfam" id="PF00216">
    <property type="entry name" value="Bac_DNA_binding"/>
    <property type="match status" value="1"/>
</dbReference>
<dbReference type="SUPFAM" id="SSF47729">
    <property type="entry name" value="IHF-like DNA-binding proteins"/>
    <property type="match status" value="1"/>
</dbReference>
<evidence type="ECO:0000313" key="1">
    <source>
        <dbReference type="EMBL" id="AVQ30605.1"/>
    </source>
</evidence>
<evidence type="ECO:0000313" key="2">
    <source>
        <dbReference type="Proteomes" id="UP000241238"/>
    </source>
</evidence>
<organism evidence="1 2">
    <name type="scientific">Fusobacterium varium ATCC 27725</name>
    <dbReference type="NCBI Taxonomy" id="469618"/>
    <lineage>
        <taxon>Bacteria</taxon>
        <taxon>Fusobacteriati</taxon>
        <taxon>Fusobacteriota</taxon>
        <taxon>Fusobacteriia</taxon>
        <taxon>Fusobacteriales</taxon>
        <taxon>Fusobacteriaceae</taxon>
        <taxon>Fusobacterium</taxon>
    </lineage>
</organism>
<dbReference type="EMBL" id="CP028103">
    <property type="protein sequence ID" value="AVQ30605.1"/>
    <property type="molecule type" value="Genomic_DNA"/>
</dbReference>
<name>A0ABM6U2U5_FUSVA</name>
<dbReference type="Proteomes" id="UP000241238">
    <property type="component" value="Chromosome"/>
</dbReference>
<protein>
    <recommendedName>
        <fullName evidence="3">DNA-binding protein HU</fullName>
    </recommendedName>
</protein>
<gene>
    <name evidence="1" type="ORF">C4N18_04985</name>
</gene>
<sequence length="98" mass="11699">MKEAEFIKFYKERNEIKSKKEAKEKIDSFWNALFKAVSEEKRVMFKDWGVFEEKDVKSRKIVIPRQLQEAYTQPKKVLKFRAGGKLIQSVNKRGENIE</sequence>
<accession>A0ABM6U2U5</accession>
<dbReference type="InterPro" id="IPR000119">
    <property type="entry name" value="Hist_DNA-bd"/>
</dbReference>
<keyword evidence="2" id="KW-1185">Reference proteome</keyword>
<dbReference type="GeneID" id="77467339"/>
<dbReference type="RefSeq" id="WP_005951703.1">
    <property type="nucleotide sequence ID" value="NZ_CP028103.1"/>
</dbReference>
<evidence type="ECO:0008006" key="3">
    <source>
        <dbReference type="Google" id="ProtNLM"/>
    </source>
</evidence>
<dbReference type="InterPro" id="IPR010992">
    <property type="entry name" value="IHF-like_DNA-bd_dom_sf"/>
</dbReference>